<dbReference type="AlphaFoldDB" id="A0A844KN49"/>
<protein>
    <submittedName>
        <fullName evidence="1">Phage gp6-like head-tail connector protein</fullName>
    </submittedName>
</protein>
<accession>A0A844KN49</accession>
<dbReference type="RefSeq" id="WP_021869609.1">
    <property type="nucleotide sequence ID" value="NZ_WNAK01000003.1"/>
</dbReference>
<dbReference type="NCBIfam" id="TIGR01560">
    <property type="entry name" value="put_DNA_pack"/>
    <property type="match status" value="1"/>
</dbReference>
<name>A0A844KN49_9FIRM</name>
<proteinExistence type="predicted"/>
<dbReference type="Proteomes" id="UP000446657">
    <property type="component" value="Unassembled WGS sequence"/>
</dbReference>
<reference evidence="1 2" key="1">
    <citation type="journal article" date="2019" name="Nat. Med.">
        <title>A library of human gut bacterial isolates paired with longitudinal multiomics data enables mechanistic microbiome research.</title>
        <authorList>
            <person name="Poyet M."/>
            <person name="Groussin M."/>
            <person name="Gibbons S.M."/>
            <person name="Avila-Pacheco J."/>
            <person name="Jiang X."/>
            <person name="Kearney S.M."/>
            <person name="Perrotta A.R."/>
            <person name="Berdy B."/>
            <person name="Zhao S."/>
            <person name="Lieberman T.D."/>
            <person name="Swanson P.K."/>
            <person name="Smith M."/>
            <person name="Roesemann S."/>
            <person name="Alexander J.E."/>
            <person name="Rich S.A."/>
            <person name="Livny J."/>
            <person name="Vlamakis H."/>
            <person name="Clish C."/>
            <person name="Bullock K."/>
            <person name="Deik A."/>
            <person name="Scott J."/>
            <person name="Pierce K.A."/>
            <person name="Xavier R.J."/>
            <person name="Alm E.J."/>
        </authorList>
    </citation>
    <scope>NUCLEOTIDE SEQUENCE [LARGE SCALE GENOMIC DNA]</scope>
    <source>
        <strain evidence="1 2">BIOML-A1</strain>
    </source>
</reference>
<dbReference type="InterPro" id="IPR006450">
    <property type="entry name" value="Phage_HK97_gp6-like"/>
</dbReference>
<organism evidence="1 2">
    <name type="scientific">Roseburia faecis</name>
    <dbReference type="NCBI Taxonomy" id="301302"/>
    <lineage>
        <taxon>Bacteria</taxon>
        <taxon>Bacillati</taxon>
        <taxon>Bacillota</taxon>
        <taxon>Clostridia</taxon>
        <taxon>Lachnospirales</taxon>
        <taxon>Lachnospiraceae</taxon>
        <taxon>Roseburia</taxon>
    </lineage>
</organism>
<dbReference type="InterPro" id="IPR021146">
    <property type="entry name" value="Phage_gp6-like_head-tail"/>
</dbReference>
<dbReference type="CDD" id="cd08054">
    <property type="entry name" value="gp6"/>
    <property type="match status" value="1"/>
</dbReference>
<evidence type="ECO:0000313" key="1">
    <source>
        <dbReference type="EMBL" id="MTR82078.1"/>
    </source>
</evidence>
<evidence type="ECO:0000313" key="2">
    <source>
        <dbReference type="Proteomes" id="UP000446657"/>
    </source>
</evidence>
<dbReference type="EMBL" id="WNAL01000019">
    <property type="protein sequence ID" value="MTR82078.1"/>
    <property type="molecule type" value="Genomic_DNA"/>
</dbReference>
<sequence length="91" mass="10761">MLVTVDEAKLYLRLDGTEEDALIQTLLETAESLCQDIVRTDFDEMEEVPEIVKVGIRYAVTYLYENREKADFDELTRMLKFLLYSVRKEEF</sequence>
<dbReference type="Pfam" id="PF05135">
    <property type="entry name" value="Phage_connect_1"/>
    <property type="match status" value="1"/>
</dbReference>
<comment type="caution">
    <text evidence="1">The sequence shown here is derived from an EMBL/GenBank/DDBJ whole genome shotgun (WGS) entry which is preliminary data.</text>
</comment>
<gene>
    <name evidence="1" type="ORF">GMD30_10290</name>
</gene>
<dbReference type="Gene3D" id="1.10.3230.30">
    <property type="entry name" value="Phage gp6-like head-tail connector protein"/>
    <property type="match status" value="1"/>
</dbReference>